<protein>
    <submittedName>
        <fullName evidence="7">2-aminomuconic 6-semialdehyde dehydrogenase</fullName>
        <ecNumber evidence="7">1.2.1.32</ecNumber>
    </submittedName>
</protein>
<dbReference type="InterPro" id="IPR044086">
    <property type="entry name" value="LUC3-like"/>
</dbReference>
<dbReference type="FunFam" id="3.40.309.10:FF:000009">
    <property type="entry name" value="Aldehyde dehydrogenase A"/>
    <property type="match status" value="1"/>
</dbReference>
<keyword evidence="2 4" id="KW-0560">Oxidoreductase</keyword>
<dbReference type="Gene3D" id="3.40.605.10">
    <property type="entry name" value="Aldehyde Dehydrogenase, Chain A, domain 1"/>
    <property type="match status" value="1"/>
</dbReference>
<dbReference type="InterPro" id="IPR016163">
    <property type="entry name" value="Ald_DH_C"/>
</dbReference>
<dbReference type="Pfam" id="PF00171">
    <property type="entry name" value="Aldedh"/>
    <property type="match status" value="1"/>
</dbReference>
<evidence type="ECO:0000259" key="6">
    <source>
        <dbReference type="Pfam" id="PF00171"/>
    </source>
</evidence>
<dbReference type="InterPro" id="IPR015590">
    <property type="entry name" value="Aldehyde_DH_dom"/>
</dbReference>
<dbReference type="AlphaFoldDB" id="A0A6J5CTY6"/>
<evidence type="ECO:0000256" key="3">
    <source>
        <dbReference type="PROSITE-ProRule" id="PRU10007"/>
    </source>
</evidence>
<dbReference type="InterPro" id="IPR029510">
    <property type="entry name" value="Ald_DH_CS_GLU"/>
</dbReference>
<dbReference type="InterPro" id="IPR016161">
    <property type="entry name" value="Ald_DH/histidinol_DH"/>
</dbReference>
<dbReference type="PROSITE" id="PS00687">
    <property type="entry name" value="ALDEHYDE_DEHYDR_GLU"/>
    <property type="match status" value="1"/>
</dbReference>
<feature type="compositionally biased region" description="Polar residues" evidence="5">
    <location>
        <begin position="472"/>
        <end position="486"/>
    </location>
</feature>
<dbReference type="GO" id="GO:0047102">
    <property type="term" value="F:aminomuconate-semialdehyde dehydrogenase activity"/>
    <property type="evidence" value="ECO:0007669"/>
    <property type="project" value="UniProtKB-EC"/>
</dbReference>
<dbReference type="Gene3D" id="3.40.309.10">
    <property type="entry name" value="Aldehyde Dehydrogenase, Chain A, domain 2"/>
    <property type="match status" value="1"/>
</dbReference>
<dbReference type="EC" id="1.2.1.32" evidence="7"/>
<comment type="similarity">
    <text evidence="1 4">Belongs to the aldehyde dehydrogenase family.</text>
</comment>
<dbReference type="InterPro" id="IPR016162">
    <property type="entry name" value="Ald_DH_N"/>
</dbReference>
<feature type="compositionally biased region" description="Low complexity" evidence="5">
    <location>
        <begin position="487"/>
        <end position="500"/>
    </location>
</feature>
<dbReference type="Proteomes" id="UP000494255">
    <property type="component" value="Unassembled WGS sequence"/>
</dbReference>
<dbReference type="SUPFAM" id="SSF53720">
    <property type="entry name" value="ALDH-like"/>
    <property type="match status" value="1"/>
</dbReference>
<dbReference type="FunFam" id="3.40.605.10:FF:000007">
    <property type="entry name" value="NAD/NADP-dependent betaine aldehyde dehydrogenase"/>
    <property type="match status" value="1"/>
</dbReference>
<keyword evidence="8" id="KW-1185">Reference proteome</keyword>
<evidence type="ECO:0000256" key="4">
    <source>
        <dbReference type="RuleBase" id="RU003345"/>
    </source>
</evidence>
<evidence type="ECO:0000256" key="2">
    <source>
        <dbReference type="ARBA" id="ARBA00023002"/>
    </source>
</evidence>
<sequence>MQLKMLIDGKLVEGDYSLDVVNPATAMPFATCGRASAQQLEVAVDAAKRSQPGWARLSFQQRGAFLKRLCDAIEARTEEFARLLTLEQGKPLRQARSEVSGGLVRIRYYATLDCPPVVLRDNEREQIVQEHVPLGVIAAITPWNFPFSLLVSKIAPGLIAGNTIVAKPAPTTPLTTLLLGEVAADILPPGVLNVIVDANDLGSRLTTHPDISKVGFTGSTETGKRVMQAAAQSLKRLTLELGGNDAAIVLDDAEVGKVARKVFEAAMVNAGQVCLAAKRVYVPASMLDGFFDELAELARSVIVGDGLDEKTQMGPLQNQQQYEKVLKLIESARLEGAVIAGGCSTDGPGYFIAPTIVRGLTDDAELVRSEQFGPVLPVLSYDTVDEVIERANATPFGLGATVWSSDYRKGAEVARRLEVGTAWVNRHLNLAPDVPFGGAKESGIGHENGIEGLKGVMQLKILNIEKGAAAQGATSRSMTKQNQVETSGIAGPASAGAAKS</sequence>
<dbReference type="PANTHER" id="PTHR11699">
    <property type="entry name" value="ALDEHYDE DEHYDROGENASE-RELATED"/>
    <property type="match status" value="1"/>
</dbReference>
<proteinExistence type="inferred from homology"/>
<dbReference type="GeneID" id="97045773"/>
<feature type="region of interest" description="Disordered" evidence="5">
    <location>
        <begin position="471"/>
        <end position="500"/>
    </location>
</feature>
<evidence type="ECO:0000313" key="7">
    <source>
        <dbReference type="EMBL" id="CAB3744151.1"/>
    </source>
</evidence>
<accession>A0A6J5CTY6</accession>
<feature type="domain" description="Aldehyde dehydrogenase" evidence="6">
    <location>
        <begin position="17"/>
        <end position="461"/>
    </location>
</feature>
<dbReference type="CDD" id="cd07106">
    <property type="entry name" value="ALDH_AldA-AAD23400"/>
    <property type="match status" value="1"/>
</dbReference>
<feature type="active site" evidence="3">
    <location>
        <position position="240"/>
    </location>
</feature>
<evidence type="ECO:0000313" key="8">
    <source>
        <dbReference type="Proteomes" id="UP000494255"/>
    </source>
</evidence>
<name>A0A6J5CTY6_9BURK</name>
<dbReference type="RefSeq" id="WP_175054606.1">
    <property type="nucleotide sequence ID" value="NZ_CADIKC010000017.1"/>
</dbReference>
<gene>
    <name evidence="7" type="primary">amnC_1</name>
    <name evidence="7" type="ORF">LMG24238_07222</name>
</gene>
<reference evidence="7 8" key="1">
    <citation type="submission" date="2020-04" db="EMBL/GenBank/DDBJ databases">
        <authorList>
            <person name="De Canck E."/>
        </authorList>
    </citation>
    <scope>NUCLEOTIDE SEQUENCE [LARGE SCALE GENOMIC DNA]</scope>
    <source>
        <strain evidence="7 8">LMG 24238</strain>
    </source>
</reference>
<organism evidence="7 8">
    <name type="scientific">Paraburkholderia sediminicola</name>
    <dbReference type="NCBI Taxonomy" id="458836"/>
    <lineage>
        <taxon>Bacteria</taxon>
        <taxon>Pseudomonadati</taxon>
        <taxon>Pseudomonadota</taxon>
        <taxon>Betaproteobacteria</taxon>
        <taxon>Burkholderiales</taxon>
        <taxon>Burkholderiaceae</taxon>
        <taxon>Paraburkholderia</taxon>
    </lineage>
</organism>
<evidence type="ECO:0000256" key="1">
    <source>
        <dbReference type="ARBA" id="ARBA00009986"/>
    </source>
</evidence>
<evidence type="ECO:0000256" key="5">
    <source>
        <dbReference type="SAM" id="MobiDB-lite"/>
    </source>
</evidence>
<dbReference type="EMBL" id="CADIKC010000017">
    <property type="protein sequence ID" value="CAB3744151.1"/>
    <property type="molecule type" value="Genomic_DNA"/>
</dbReference>